<evidence type="ECO:0000313" key="11">
    <source>
        <dbReference type="Proteomes" id="UP000219452"/>
    </source>
</evidence>
<comment type="cofactor">
    <cofactor evidence="1 8">
        <name>Fe cation</name>
        <dbReference type="ChEBI" id="CHEBI:24875"/>
    </cofactor>
</comment>
<dbReference type="SUPFAM" id="SSF51182">
    <property type="entry name" value="RmlC-like cupins"/>
    <property type="match status" value="1"/>
</dbReference>
<dbReference type="EMBL" id="OCNH01000003">
    <property type="protein sequence ID" value="SOD91675.1"/>
    <property type="molecule type" value="Genomic_DNA"/>
</dbReference>
<comment type="similarity">
    <text evidence="2">Belongs to the homogentisate dioxygenase family.</text>
</comment>
<feature type="binding site" evidence="8">
    <location>
        <position position="349"/>
    </location>
    <ligand>
        <name>Fe cation</name>
        <dbReference type="ChEBI" id="CHEBI:24875"/>
    </ligand>
</feature>
<evidence type="ECO:0000256" key="3">
    <source>
        <dbReference type="ARBA" id="ARBA00022723"/>
    </source>
</evidence>
<dbReference type="InterPro" id="IPR046452">
    <property type="entry name" value="HgmA_N"/>
</dbReference>
<dbReference type="Pfam" id="PF20510">
    <property type="entry name" value="HgmA_N"/>
    <property type="match status" value="1"/>
</dbReference>
<reference evidence="11" key="1">
    <citation type="submission" date="2017-09" db="EMBL/GenBank/DDBJ databases">
        <authorList>
            <person name="Varghese N."/>
            <person name="Submissions S."/>
        </authorList>
    </citation>
    <scope>NUCLEOTIDE SEQUENCE [LARGE SCALE GENOMIC DNA]</scope>
    <source>
        <strain evidence="11">DSM 29961</strain>
    </source>
</reference>
<protein>
    <submittedName>
        <fullName evidence="10">Homogentisate 1,2-dioxygenase</fullName>
    </submittedName>
</protein>
<gene>
    <name evidence="10" type="ORF">SAMN06269250_3583</name>
</gene>
<evidence type="ECO:0000256" key="8">
    <source>
        <dbReference type="PIRSR" id="PIRSR605708-2"/>
    </source>
</evidence>
<keyword evidence="11" id="KW-1185">Reference proteome</keyword>
<dbReference type="InterPro" id="IPR011051">
    <property type="entry name" value="RmlC_Cupin_sf"/>
</dbReference>
<dbReference type="Proteomes" id="UP000219452">
    <property type="component" value="Unassembled WGS sequence"/>
</dbReference>
<dbReference type="PANTHER" id="PTHR11056:SF0">
    <property type="entry name" value="HOMOGENTISATE 1,2-DIOXYGENASE"/>
    <property type="match status" value="1"/>
</dbReference>
<feature type="binding site" evidence="8">
    <location>
        <position position="313"/>
    </location>
    <ligand>
        <name>Fe cation</name>
        <dbReference type="ChEBI" id="CHEBI:24875"/>
    </ligand>
</feature>
<dbReference type="PANTHER" id="PTHR11056">
    <property type="entry name" value="HOMOGENTISATE 1,2-DIOXYGENASE"/>
    <property type="match status" value="1"/>
</dbReference>
<evidence type="ECO:0000256" key="4">
    <source>
        <dbReference type="ARBA" id="ARBA00022964"/>
    </source>
</evidence>
<dbReference type="GO" id="GO:0046872">
    <property type="term" value="F:metal ion binding"/>
    <property type="evidence" value="ECO:0007669"/>
    <property type="project" value="UniProtKB-KW"/>
</dbReference>
<keyword evidence="4 10" id="KW-0223">Dioxygenase</keyword>
<evidence type="ECO:0000259" key="9">
    <source>
        <dbReference type="Pfam" id="PF20510"/>
    </source>
</evidence>
<dbReference type="OrthoDB" id="9768662at2"/>
<evidence type="ECO:0000256" key="6">
    <source>
        <dbReference type="ARBA" id="ARBA00023004"/>
    </source>
</evidence>
<dbReference type="RefSeq" id="WP_097128631.1">
    <property type="nucleotide sequence ID" value="NZ_OCNH01000003.1"/>
</dbReference>
<dbReference type="GO" id="GO:0006559">
    <property type="term" value="P:L-phenylalanine catabolic process"/>
    <property type="evidence" value="ECO:0007669"/>
    <property type="project" value="InterPro"/>
</dbReference>
<dbReference type="AlphaFoldDB" id="A0A286G824"/>
<feature type="active site" description="Proton acceptor" evidence="7">
    <location>
        <position position="276"/>
    </location>
</feature>
<dbReference type="GO" id="GO:0006570">
    <property type="term" value="P:tyrosine metabolic process"/>
    <property type="evidence" value="ECO:0007669"/>
    <property type="project" value="InterPro"/>
</dbReference>
<evidence type="ECO:0000313" key="10">
    <source>
        <dbReference type="EMBL" id="SOD91675.1"/>
    </source>
</evidence>
<feature type="binding site" evidence="8">
    <location>
        <position position="349"/>
    </location>
    <ligand>
        <name>homogentisate</name>
        <dbReference type="ChEBI" id="CHEBI:16169"/>
    </ligand>
</feature>
<evidence type="ECO:0000256" key="1">
    <source>
        <dbReference type="ARBA" id="ARBA00001962"/>
    </source>
</evidence>
<accession>A0A286G824</accession>
<sequence>MPFYHTLGSIPPKRHTQFARSAGSGSESAPSPFGDGPFYYEQLFGTIGFEGMSSLLYHVHRPTMVREVLESVDMTPKLAVQKNMLSRKLLGFGVAPADDFLDSRVPLLVNNDLTFGLAAPRQSLTTYFYKNADSDEMLFIHRGTGKLRTLFGTIPFQYGDYLVIPRGVIYQIEFDTADNRLLYVESHSPIYTPKRYRNQFGQLLEHAPFCERDIIRPGALETHDKAGDFLMKIKKQGALHSLVYASHPFDVVGWDGYNYPYGFSIFNFEPITGRVHQPPPVHQTFQTESFVVCSFVPRLYDYHPKSIPAPYNHSNIDSDEVIYYVDGDFMSRNDIAPGHITLHPGGTPHGPAPGAMERSIGKKETQEYAVMVDTFRPLMLTEQAVALDDGKYYKSWIM</sequence>
<dbReference type="Gene3D" id="2.60.120.10">
    <property type="entry name" value="Jelly Rolls"/>
    <property type="match status" value="1"/>
</dbReference>
<keyword evidence="3 8" id="KW-0479">Metal-binding</keyword>
<name>A0A286G824_9BACT</name>
<dbReference type="InterPro" id="IPR005708">
    <property type="entry name" value="Homogentis_dOase"/>
</dbReference>
<evidence type="ECO:0000256" key="2">
    <source>
        <dbReference type="ARBA" id="ARBA00007757"/>
    </source>
</evidence>
<evidence type="ECO:0000256" key="7">
    <source>
        <dbReference type="PIRSR" id="PIRSR605708-1"/>
    </source>
</evidence>
<evidence type="ECO:0000256" key="5">
    <source>
        <dbReference type="ARBA" id="ARBA00023002"/>
    </source>
</evidence>
<dbReference type="GO" id="GO:0004411">
    <property type="term" value="F:homogentisate 1,2-dioxygenase activity"/>
    <property type="evidence" value="ECO:0007669"/>
    <property type="project" value="InterPro"/>
</dbReference>
<organism evidence="10 11">
    <name type="scientific">Spirosoma fluviale</name>
    <dbReference type="NCBI Taxonomy" id="1597977"/>
    <lineage>
        <taxon>Bacteria</taxon>
        <taxon>Pseudomonadati</taxon>
        <taxon>Bacteroidota</taxon>
        <taxon>Cytophagia</taxon>
        <taxon>Cytophagales</taxon>
        <taxon>Cytophagaceae</taxon>
        <taxon>Spirosoma</taxon>
    </lineage>
</organism>
<dbReference type="GO" id="GO:0005737">
    <property type="term" value="C:cytoplasm"/>
    <property type="evidence" value="ECO:0007669"/>
    <property type="project" value="TreeGrafter"/>
</dbReference>
<feature type="binding site" evidence="8">
    <location>
        <position position="319"/>
    </location>
    <ligand>
        <name>Fe cation</name>
        <dbReference type="ChEBI" id="CHEBI:24875"/>
    </ligand>
</feature>
<dbReference type="InterPro" id="IPR014710">
    <property type="entry name" value="RmlC-like_jellyroll"/>
</dbReference>
<keyword evidence="5" id="KW-0560">Oxidoreductase</keyword>
<feature type="domain" description="Homogentisate 1,2-dioxygenase N-terminal" evidence="9">
    <location>
        <begin position="121"/>
        <end position="263"/>
    </location>
</feature>
<proteinExistence type="inferred from homology"/>
<keyword evidence="6 8" id="KW-0408">Iron</keyword>